<dbReference type="AlphaFoldDB" id="A0ABD2M6V5"/>
<feature type="coiled-coil region" evidence="1">
    <location>
        <begin position="93"/>
        <end position="122"/>
    </location>
</feature>
<evidence type="ECO:0000313" key="2">
    <source>
        <dbReference type="EMBL" id="KAL3123243.1"/>
    </source>
</evidence>
<keyword evidence="1" id="KW-0175">Coiled coil</keyword>
<reference evidence="2 3" key="1">
    <citation type="submission" date="2024-10" db="EMBL/GenBank/DDBJ databases">
        <authorList>
            <person name="Kim D."/>
        </authorList>
    </citation>
    <scope>NUCLEOTIDE SEQUENCE [LARGE SCALE GENOMIC DNA]</scope>
    <source>
        <strain evidence="2">BH-2024</strain>
    </source>
</reference>
<organism evidence="2 3">
    <name type="scientific">Heterodera trifolii</name>
    <dbReference type="NCBI Taxonomy" id="157864"/>
    <lineage>
        <taxon>Eukaryota</taxon>
        <taxon>Metazoa</taxon>
        <taxon>Ecdysozoa</taxon>
        <taxon>Nematoda</taxon>
        <taxon>Chromadorea</taxon>
        <taxon>Rhabditida</taxon>
        <taxon>Tylenchina</taxon>
        <taxon>Tylenchomorpha</taxon>
        <taxon>Tylenchoidea</taxon>
        <taxon>Heteroderidae</taxon>
        <taxon>Heteroderinae</taxon>
        <taxon>Heterodera</taxon>
    </lineage>
</organism>
<sequence>MQKEEEWLKSIEQNFNFLNGKINEYGQENKVSPKRKNDQNGETQQNHKFLKTVKEENIIGEGNLNKNEIEILPHDPGKIDRIIGDFAEFRLHRMELMNRIIRAQSQREKEELQKISDQKTANAKIVQFSLKKLSVFSAAKALDTALLGIEIAFCPFANVWHNAQGKHEGMANFVVQKFASLAFAILKMKKPAKDSIKETIKAIRKRFEESDKKHLTMAIEVVDQIENIISKILIFPRPDNLQNSEMLANLDFYINYFSQIMLICSPSAVAALTDSAPMFKKLHDKIQFFSFSLVNQFKGIAEKLRNGEKRGN</sequence>
<dbReference type="EMBL" id="JBICBT010000106">
    <property type="protein sequence ID" value="KAL3123243.1"/>
    <property type="molecule type" value="Genomic_DNA"/>
</dbReference>
<evidence type="ECO:0000256" key="1">
    <source>
        <dbReference type="SAM" id="Coils"/>
    </source>
</evidence>
<dbReference type="Proteomes" id="UP001620626">
    <property type="component" value="Unassembled WGS sequence"/>
</dbReference>
<name>A0ABD2M6V5_9BILA</name>
<evidence type="ECO:0000313" key="3">
    <source>
        <dbReference type="Proteomes" id="UP001620626"/>
    </source>
</evidence>
<accession>A0ABD2M6V5</accession>
<proteinExistence type="predicted"/>
<comment type="caution">
    <text evidence="2">The sequence shown here is derived from an EMBL/GenBank/DDBJ whole genome shotgun (WGS) entry which is preliminary data.</text>
</comment>
<gene>
    <name evidence="2" type="ORF">niasHT_006786</name>
</gene>
<keyword evidence="3" id="KW-1185">Reference proteome</keyword>
<protein>
    <submittedName>
        <fullName evidence="2">Uncharacterized protein</fullName>
    </submittedName>
</protein>